<dbReference type="RefSeq" id="WP_094155812.1">
    <property type="nucleotide sequence ID" value="NZ_CP020028.1"/>
</dbReference>
<name>A0A222WR16_9BACL</name>
<evidence type="ECO:0000313" key="2">
    <source>
        <dbReference type="Proteomes" id="UP000214666"/>
    </source>
</evidence>
<accession>A0A222WR16</accession>
<keyword evidence="2" id="KW-1185">Reference proteome</keyword>
<dbReference type="Proteomes" id="UP000214666">
    <property type="component" value="Chromosome"/>
</dbReference>
<dbReference type="EMBL" id="CP020028">
    <property type="protein sequence ID" value="ASR48448.1"/>
    <property type="molecule type" value="Genomic_DNA"/>
</dbReference>
<dbReference type="AlphaFoldDB" id="A0A222WR16"/>
<protein>
    <submittedName>
        <fullName evidence="1">Uncharacterized protein</fullName>
    </submittedName>
</protein>
<evidence type="ECO:0000313" key="1">
    <source>
        <dbReference type="EMBL" id="ASR48448.1"/>
    </source>
</evidence>
<dbReference type="STRING" id="172713.GCA_001705305_00176"/>
<dbReference type="OrthoDB" id="2088301at2"/>
<reference evidence="1 2" key="1">
    <citation type="submission" date="2017-03" db="EMBL/GenBank/DDBJ databases">
        <title>Complete genome sequence of Paenibacillus Kribbensis producing bioflocculants.</title>
        <authorList>
            <person name="Lee H.-G."/>
            <person name="Oh H.-M."/>
        </authorList>
    </citation>
    <scope>NUCLEOTIDE SEQUENCE [LARGE SCALE GENOMIC DNA]</scope>
    <source>
        <strain evidence="1 2">AM49</strain>
    </source>
</reference>
<dbReference type="KEGG" id="pkb:B4V02_17950"/>
<proteinExistence type="predicted"/>
<sequence length="185" mass="21931">MNYELMQPPFEMKEYSEMSKNEAKEHFNWFKQQIPSRLEQLGAFSQIHLDYSDRSLIDIWEWYLRNVQIQSKSASELEEEHSETEEWLKSYIYEKKLDTKSQAFTLDIGIYLGEVVKSNHSGLDWGVVFKPKSYVSVNRPVITGLTKEKDMDVIMIVTNKMFAVLKGQRNPNALFDIYHTWEEFI</sequence>
<gene>
    <name evidence="1" type="ORF">B4V02_17950</name>
</gene>
<organism evidence="1 2">
    <name type="scientific">Paenibacillus kribbensis</name>
    <dbReference type="NCBI Taxonomy" id="172713"/>
    <lineage>
        <taxon>Bacteria</taxon>
        <taxon>Bacillati</taxon>
        <taxon>Bacillota</taxon>
        <taxon>Bacilli</taxon>
        <taxon>Bacillales</taxon>
        <taxon>Paenibacillaceae</taxon>
        <taxon>Paenibacillus</taxon>
    </lineage>
</organism>